<dbReference type="SUPFAM" id="SSF53474">
    <property type="entry name" value="alpha/beta-Hydrolases"/>
    <property type="match status" value="1"/>
</dbReference>
<dbReference type="PANTHER" id="PTHR43194">
    <property type="entry name" value="HYDROLASE ALPHA/BETA FOLD FAMILY"/>
    <property type="match status" value="1"/>
</dbReference>
<comment type="caution">
    <text evidence="2">The sequence shown here is derived from an EMBL/GenBank/DDBJ whole genome shotgun (WGS) entry which is preliminary data.</text>
</comment>
<evidence type="ECO:0000313" key="3">
    <source>
        <dbReference type="Proteomes" id="UP001139648"/>
    </source>
</evidence>
<accession>A0A9X2GEA0</accession>
<dbReference type="Pfam" id="PF12697">
    <property type="entry name" value="Abhydrolase_6"/>
    <property type="match status" value="1"/>
</dbReference>
<dbReference type="GO" id="GO:0003824">
    <property type="term" value="F:catalytic activity"/>
    <property type="evidence" value="ECO:0007669"/>
    <property type="project" value="UniProtKB-ARBA"/>
</dbReference>
<name>A0A9X2GEA0_9ACTN</name>
<organism evidence="2 3">
    <name type="scientific">Nonomuraea thailandensis</name>
    <dbReference type="NCBI Taxonomy" id="1188745"/>
    <lineage>
        <taxon>Bacteria</taxon>
        <taxon>Bacillati</taxon>
        <taxon>Actinomycetota</taxon>
        <taxon>Actinomycetes</taxon>
        <taxon>Streptosporangiales</taxon>
        <taxon>Streptosporangiaceae</taxon>
        <taxon>Nonomuraea</taxon>
    </lineage>
</organism>
<dbReference type="InterPro" id="IPR029058">
    <property type="entry name" value="AB_hydrolase_fold"/>
</dbReference>
<gene>
    <name evidence="2" type="ORF">HD597_003050</name>
</gene>
<dbReference type="Proteomes" id="UP001139648">
    <property type="component" value="Unassembled WGS sequence"/>
</dbReference>
<evidence type="ECO:0000259" key="1">
    <source>
        <dbReference type="Pfam" id="PF12697"/>
    </source>
</evidence>
<dbReference type="EMBL" id="JAMZEB010000002">
    <property type="protein sequence ID" value="MCP2356030.1"/>
    <property type="molecule type" value="Genomic_DNA"/>
</dbReference>
<keyword evidence="3" id="KW-1185">Reference proteome</keyword>
<feature type="domain" description="AB hydrolase-1" evidence="1">
    <location>
        <begin position="3"/>
        <end position="235"/>
    </location>
</feature>
<dbReference type="InterPro" id="IPR000073">
    <property type="entry name" value="AB_hydrolase_1"/>
</dbReference>
<dbReference type="PANTHER" id="PTHR43194:SF2">
    <property type="entry name" value="PEROXISOMAL MEMBRANE PROTEIN LPX1"/>
    <property type="match status" value="1"/>
</dbReference>
<evidence type="ECO:0000313" key="2">
    <source>
        <dbReference type="EMBL" id="MCP2356030.1"/>
    </source>
</evidence>
<dbReference type="Gene3D" id="3.40.50.1820">
    <property type="entry name" value="alpha/beta hydrolase"/>
    <property type="match status" value="1"/>
</dbReference>
<dbReference type="InterPro" id="IPR050228">
    <property type="entry name" value="Carboxylesterase_BioH"/>
</dbReference>
<proteinExistence type="predicted"/>
<dbReference type="AlphaFoldDB" id="A0A9X2GEA0"/>
<dbReference type="RefSeq" id="WP_253742776.1">
    <property type="nucleotide sequence ID" value="NZ_BAABKA010000001.1"/>
</dbReference>
<protein>
    <submittedName>
        <fullName evidence="2">Pimeloyl-ACP methyl ester carboxylesterase</fullName>
    </submittedName>
</protein>
<sequence length="247" mass="26496">MTVVLVHGVPETPAVWDPLRAALRRQDVRALRLPGFGCPRPEGFGSTKEEYVAWLAAELESMGDDEIDLVGHDWGGGLVVRLVSLQPELVRSWVTDAPGLAHPGFRWHDAARLWQTPGAGEQFFEQLTAMPAEARAEAFGGIGVPREHVAAIAGAVDREMGESILALYRSAVRVAEEWSPAFTGIPVPGLALVPSEDPYLAADVARASAARAGAAVAGLPGLGHWWMLQDPAAGAARLEEFWREVGK</sequence>
<reference evidence="2" key="1">
    <citation type="submission" date="2022-06" db="EMBL/GenBank/DDBJ databases">
        <title>Sequencing the genomes of 1000 actinobacteria strains.</title>
        <authorList>
            <person name="Klenk H.-P."/>
        </authorList>
    </citation>
    <scope>NUCLEOTIDE SEQUENCE</scope>
    <source>
        <strain evidence="2">DSM 46694</strain>
    </source>
</reference>